<accession>K1UA92</accession>
<dbReference type="PROSITE" id="PS00786">
    <property type="entry name" value="5_NUCLEOTIDASE_2"/>
    <property type="match status" value="1"/>
</dbReference>
<proteinExistence type="predicted"/>
<evidence type="ECO:0000313" key="2">
    <source>
        <dbReference type="EMBL" id="EKC76944.1"/>
    </source>
</evidence>
<dbReference type="Pfam" id="PF00149">
    <property type="entry name" value="Metallophos"/>
    <property type="match status" value="1"/>
</dbReference>
<dbReference type="InterPro" id="IPR029052">
    <property type="entry name" value="Metallo-depent_PP-like"/>
</dbReference>
<dbReference type="GO" id="GO:0009166">
    <property type="term" value="P:nucleotide catabolic process"/>
    <property type="evidence" value="ECO:0007669"/>
    <property type="project" value="InterPro"/>
</dbReference>
<evidence type="ECO:0000259" key="1">
    <source>
        <dbReference type="Pfam" id="PF00149"/>
    </source>
</evidence>
<dbReference type="SUPFAM" id="SSF56300">
    <property type="entry name" value="Metallo-dependent phosphatases"/>
    <property type="match status" value="1"/>
</dbReference>
<dbReference type="InterPro" id="IPR006179">
    <property type="entry name" value="5_nucleotidase/apyrase"/>
</dbReference>
<feature type="domain" description="Calcineurin-like phosphoesterase" evidence="1">
    <location>
        <begin position="37"/>
        <end position="127"/>
    </location>
</feature>
<dbReference type="GO" id="GO:0000166">
    <property type="term" value="F:nucleotide binding"/>
    <property type="evidence" value="ECO:0007669"/>
    <property type="project" value="InterPro"/>
</dbReference>
<protein>
    <submittedName>
        <fullName evidence="2">5-nucleotidase</fullName>
    </submittedName>
</protein>
<comment type="caution">
    <text evidence="2">The sequence shown here is derived from an EMBL/GenBank/DDBJ whole genome shotgun (WGS) entry which is preliminary data.</text>
</comment>
<dbReference type="InterPro" id="IPR006146">
    <property type="entry name" value="5'-Nucleotdase_CS"/>
</dbReference>
<dbReference type="GO" id="GO:0046872">
    <property type="term" value="F:metal ion binding"/>
    <property type="evidence" value="ECO:0007669"/>
    <property type="project" value="InterPro"/>
</dbReference>
<dbReference type="Gene3D" id="3.60.21.10">
    <property type="match status" value="1"/>
</dbReference>
<reference evidence="2" key="1">
    <citation type="journal article" date="2013" name="Environ. Microbiol.">
        <title>Microbiota from the distal guts of lean and obese adolescents exhibit partial functional redundancy besides clear differences in community structure.</title>
        <authorList>
            <person name="Ferrer M."/>
            <person name="Ruiz A."/>
            <person name="Lanza F."/>
            <person name="Haange S.B."/>
            <person name="Oberbach A."/>
            <person name="Till H."/>
            <person name="Bargiela R."/>
            <person name="Campoy C."/>
            <person name="Segura M.T."/>
            <person name="Richter M."/>
            <person name="von Bergen M."/>
            <person name="Seifert J."/>
            <person name="Suarez A."/>
        </authorList>
    </citation>
    <scope>NUCLEOTIDE SEQUENCE</scope>
</reference>
<name>K1UA92_9ZZZZ</name>
<dbReference type="InterPro" id="IPR004843">
    <property type="entry name" value="Calcineurin-like_PHP"/>
</dbReference>
<gene>
    <name evidence="2" type="ORF">OBE_00598</name>
</gene>
<sequence length="133" mass="14654">MKHTLLYIGLALASFMMQPAAVQAKAKKEAKVVKQLVVLHTNDTHSCVMPINPNLADTATANRGGFLRRVAMISQERKANPDLLLFDSGDFSQGSPYYSLFKGDVEVGLMNEMKYDAATIGNHEFDFGIDNMV</sequence>
<dbReference type="PANTHER" id="PTHR11575:SF24">
    <property type="entry name" value="5'-NUCLEOTIDASE"/>
    <property type="match status" value="1"/>
</dbReference>
<dbReference type="GO" id="GO:0016788">
    <property type="term" value="F:hydrolase activity, acting on ester bonds"/>
    <property type="evidence" value="ECO:0007669"/>
    <property type="project" value="InterPro"/>
</dbReference>
<feature type="non-terminal residue" evidence="2">
    <location>
        <position position="133"/>
    </location>
</feature>
<dbReference type="PANTHER" id="PTHR11575">
    <property type="entry name" value="5'-NUCLEOTIDASE-RELATED"/>
    <property type="match status" value="1"/>
</dbReference>
<dbReference type="AlphaFoldDB" id="K1UA92"/>
<organism evidence="2">
    <name type="scientific">human gut metagenome</name>
    <dbReference type="NCBI Taxonomy" id="408170"/>
    <lineage>
        <taxon>unclassified sequences</taxon>
        <taxon>metagenomes</taxon>
        <taxon>organismal metagenomes</taxon>
    </lineage>
</organism>
<dbReference type="EMBL" id="AJWZ01000410">
    <property type="protein sequence ID" value="EKC76944.1"/>
    <property type="molecule type" value="Genomic_DNA"/>
</dbReference>